<gene>
    <name evidence="1" type="ORF">BDN70DRAFT_892479</name>
</gene>
<proteinExistence type="predicted"/>
<dbReference type="AlphaFoldDB" id="A0A9P5Z842"/>
<keyword evidence="2" id="KW-1185">Reference proteome</keyword>
<sequence length="152" mass="16575">MLALGGGGLPLLDKTYGNVPFVTNIRQQTAQEGEFPGRWWGKDVLSKVERAGLGHHLSVAGCHVKFLFINVPCFEFQETCLGLSIDLHALLYGLEEAALEADVGKVFKRGFVRPMMNKNVIPPPIPGCQSSQWSAAHSRANGIPAFMPNTSR</sequence>
<dbReference type="EMBL" id="MU155164">
    <property type="protein sequence ID" value="KAF9482576.1"/>
    <property type="molecule type" value="Genomic_DNA"/>
</dbReference>
<comment type="caution">
    <text evidence="1">The sequence shown here is derived from an EMBL/GenBank/DDBJ whole genome shotgun (WGS) entry which is preliminary data.</text>
</comment>
<dbReference type="Proteomes" id="UP000807469">
    <property type="component" value="Unassembled WGS sequence"/>
</dbReference>
<evidence type="ECO:0000313" key="2">
    <source>
        <dbReference type="Proteomes" id="UP000807469"/>
    </source>
</evidence>
<accession>A0A9P5Z842</accession>
<organism evidence="1 2">
    <name type="scientific">Pholiota conissans</name>
    <dbReference type="NCBI Taxonomy" id="109636"/>
    <lineage>
        <taxon>Eukaryota</taxon>
        <taxon>Fungi</taxon>
        <taxon>Dikarya</taxon>
        <taxon>Basidiomycota</taxon>
        <taxon>Agaricomycotina</taxon>
        <taxon>Agaricomycetes</taxon>
        <taxon>Agaricomycetidae</taxon>
        <taxon>Agaricales</taxon>
        <taxon>Agaricineae</taxon>
        <taxon>Strophariaceae</taxon>
        <taxon>Pholiota</taxon>
    </lineage>
</organism>
<protein>
    <submittedName>
        <fullName evidence="1">Uncharacterized protein</fullName>
    </submittedName>
</protein>
<reference evidence="1" key="1">
    <citation type="submission" date="2020-11" db="EMBL/GenBank/DDBJ databases">
        <authorList>
            <consortium name="DOE Joint Genome Institute"/>
            <person name="Ahrendt S."/>
            <person name="Riley R."/>
            <person name="Andreopoulos W."/>
            <person name="Labutti K."/>
            <person name="Pangilinan J."/>
            <person name="Ruiz-Duenas F.J."/>
            <person name="Barrasa J.M."/>
            <person name="Sanchez-Garcia M."/>
            <person name="Camarero S."/>
            <person name="Miyauchi S."/>
            <person name="Serrano A."/>
            <person name="Linde D."/>
            <person name="Babiker R."/>
            <person name="Drula E."/>
            <person name="Ayuso-Fernandez I."/>
            <person name="Pacheco R."/>
            <person name="Padilla G."/>
            <person name="Ferreira P."/>
            <person name="Barriuso J."/>
            <person name="Kellner H."/>
            <person name="Castanera R."/>
            <person name="Alfaro M."/>
            <person name="Ramirez L."/>
            <person name="Pisabarro A.G."/>
            <person name="Kuo A."/>
            <person name="Tritt A."/>
            <person name="Lipzen A."/>
            <person name="He G."/>
            <person name="Yan M."/>
            <person name="Ng V."/>
            <person name="Cullen D."/>
            <person name="Martin F."/>
            <person name="Rosso M.-N."/>
            <person name="Henrissat B."/>
            <person name="Hibbett D."/>
            <person name="Martinez A.T."/>
            <person name="Grigoriev I.V."/>
        </authorList>
    </citation>
    <scope>NUCLEOTIDE SEQUENCE</scope>
    <source>
        <strain evidence="1">CIRM-BRFM 674</strain>
    </source>
</reference>
<name>A0A9P5Z842_9AGAR</name>
<evidence type="ECO:0000313" key="1">
    <source>
        <dbReference type="EMBL" id="KAF9482576.1"/>
    </source>
</evidence>